<evidence type="ECO:0000259" key="1">
    <source>
        <dbReference type="PROSITE" id="PS51480"/>
    </source>
</evidence>
<feature type="domain" description="DhaL" evidence="1">
    <location>
        <begin position="1"/>
        <end position="35"/>
    </location>
</feature>
<dbReference type="RefSeq" id="WP_331835634.1">
    <property type="nucleotide sequence ID" value="NZ_JARXNH020000057.1"/>
</dbReference>
<name>A0ABU8ZCS1_9ENTR</name>
<comment type="caution">
    <text evidence="2">The sequence shown here is derived from an EMBL/GenBank/DDBJ whole genome shotgun (WGS) entry which is preliminary data.</text>
</comment>
<dbReference type="Proteomes" id="UP001334005">
    <property type="component" value="Unassembled WGS sequence"/>
</dbReference>
<keyword evidence="3" id="KW-1185">Reference proteome</keyword>
<dbReference type="EMBL" id="JARXNH020000057">
    <property type="protein sequence ID" value="MEK0250679.1"/>
    <property type="molecule type" value="Genomic_DNA"/>
</dbReference>
<gene>
    <name evidence="2" type="ORF">QFI66_021605</name>
</gene>
<evidence type="ECO:0000313" key="3">
    <source>
        <dbReference type="Proteomes" id="UP001334005"/>
    </source>
</evidence>
<evidence type="ECO:0000313" key="2">
    <source>
        <dbReference type="EMBL" id="MEK0250679.1"/>
    </source>
</evidence>
<proteinExistence type="predicted"/>
<accession>A0ABU8ZCS1</accession>
<organism evidence="2 3">
    <name type="scientific">Raoultella scottii</name>
    <dbReference type="NCBI Taxonomy" id="3040937"/>
    <lineage>
        <taxon>Bacteria</taxon>
        <taxon>Pseudomonadati</taxon>
        <taxon>Pseudomonadota</taxon>
        <taxon>Gammaproteobacteria</taxon>
        <taxon>Enterobacterales</taxon>
        <taxon>Enterobacteriaceae</taxon>
        <taxon>Klebsiella/Raoultella group</taxon>
        <taxon>Raoultella</taxon>
    </lineage>
</organism>
<reference evidence="2 3" key="1">
    <citation type="submission" date="2024-03" db="EMBL/GenBank/DDBJ databases">
        <title>Two novel Raoultella species associated with bleeding cankers of broadleaf hosts, Raoultella scottia sp. nov. and Raoultella lignicola sp. nov.</title>
        <authorList>
            <person name="Brady C.L."/>
        </authorList>
    </citation>
    <scope>NUCLEOTIDE SEQUENCE [LARGE SCALE GENOMIC DNA]</scope>
    <source>
        <strain evidence="2 3">BAC 10a-01-01</strain>
    </source>
</reference>
<sequence length="39" mass="4192">MFPRHGKAAAFAYSSAGKEDPGGTVALIIFSVFSRYVNK</sequence>
<dbReference type="InterPro" id="IPR004007">
    <property type="entry name" value="DhaL_dom"/>
</dbReference>
<protein>
    <recommendedName>
        <fullName evidence="1">DhaL domain-containing protein</fullName>
    </recommendedName>
</protein>
<dbReference type="PROSITE" id="PS51480">
    <property type="entry name" value="DHAL"/>
    <property type="match status" value="1"/>
</dbReference>